<dbReference type="Proteomes" id="UP000887577">
    <property type="component" value="Unplaced"/>
</dbReference>
<organism evidence="2 3">
    <name type="scientific">Panagrolaimus superbus</name>
    <dbReference type="NCBI Taxonomy" id="310955"/>
    <lineage>
        <taxon>Eukaryota</taxon>
        <taxon>Metazoa</taxon>
        <taxon>Ecdysozoa</taxon>
        <taxon>Nematoda</taxon>
        <taxon>Chromadorea</taxon>
        <taxon>Rhabditida</taxon>
        <taxon>Tylenchina</taxon>
        <taxon>Panagrolaimomorpha</taxon>
        <taxon>Panagrolaimoidea</taxon>
        <taxon>Panagrolaimidae</taxon>
        <taxon>Panagrolaimus</taxon>
    </lineage>
</organism>
<dbReference type="AlphaFoldDB" id="A0A914YDX7"/>
<keyword evidence="1" id="KW-1133">Transmembrane helix</keyword>
<keyword evidence="2" id="KW-1185">Reference proteome</keyword>
<accession>A0A914YDX7</accession>
<evidence type="ECO:0000313" key="2">
    <source>
        <dbReference type="Proteomes" id="UP000887577"/>
    </source>
</evidence>
<feature type="transmembrane region" description="Helical" evidence="1">
    <location>
        <begin position="72"/>
        <end position="95"/>
    </location>
</feature>
<evidence type="ECO:0000256" key="1">
    <source>
        <dbReference type="SAM" id="Phobius"/>
    </source>
</evidence>
<dbReference type="WBParaSite" id="PSU_v2.g17504.t1">
    <property type="protein sequence ID" value="PSU_v2.g17504.t1"/>
    <property type="gene ID" value="PSU_v2.g17504"/>
</dbReference>
<keyword evidence="1" id="KW-0812">Transmembrane</keyword>
<reference evidence="3" key="1">
    <citation type="submission" date="2022-11" db="UniProtKB">
        <authorList>
            <consortium name="WormBaseParasite"/>
        </authorList>
    </citation>
    <scope>IDENTIFICATION</scope>
</reference>
<evidence type="ECO:0000313" key="3">
    <source>
        <dbReference type="WBParaSite" id="PSU_v2.g17504.t1"/>
    </source>
</evidence>
<feature type="transmembrane region" description="Helical" evidence="1">
    <location>
        <begin position="40"/>
        <end position="60"/>
    </location>
</feature>
<protein>
    <submittedName>
        <fullName evidence="3">Uncharacterized protein</fullName>
    </submittedName>
</protein>
<name>A0A914YDX7_9BILA</name>
<keyword evidence="1" id="KW-0472">Membrane</keyword>
<sequence>MAWISSWIFLAQEQLYSLIKRTPGAPEFFAQPFVRPFTWLFGRIMINISMAFGFFTFGLLKKEIWWAPVKSTYFWGYLFYFIFWPALYQILLRVLPRKGKTPVKHETVTKEKEKKEL</sequence>
<proteinExistence type="predicted"/>